<gene>
    <name evidence="1" type="ORF">NECAME_03588</name>
</gene>
<name>W2T4Y3_NECAM</name>
<dbReference type="KEGG" id="nai:NECAME_03588"/>
<dbReference type="Proteomes" id="UP000053676">
    <property type="component" value="Unassembled WGS sequence"/>
</dbReference>
<sequence length="105" mass="11656">MHDFFPPRPRRDLLSGTSISSLEHPMHGTNTLHNGSTPAERLLLVFDVSNTDHVMPVNIGDRVSLLCPRPGDDYEYSNIYALVVLLTNTANYFATFAVPSSSDHN</sequence>
<dbReference type="EMBL" id="KI660256">
    <property type="protein sequence ID" value="ETN76022.1"/>
    <property type="molecule type" value="Genomic_DNA"/>
</dbReference>
<dbReference type="STRING" id="51031.W2T4Y3"/>
<dbReference type="AlphaFoldDB" id="W2T4Y3"/>
<evidence type="ECO:0000313" key="2">
    <source>
        <dbReference type="Proteomes" id="UP000053676"/>
    </source>
</evidence>
<evidence type="ECO:0000313" key="1">
    <source>
        <dbReference type="EMBL" id="ETN76022.1"/>
    </source>
</evidence>
<keyword evidence="2" id="KW-1185">Reference proteome</keyword>
<proteinExistence type="predicted"/>
<protein>
    <recommendedName>
        <fullName evidence="3">Ephrin RBD domain-containing protein</fullName>
    </recommendedName>
</protein>
<accession>W2T4Y3</accession>
<reference evidence="2" key="1">
    <citation type="journal article" date="2014" name="Nat. Genet.">
        <title>Genome of the human hookworm Necator americanus.</title>
        <authorList>
            <person name="Tang Y.T."/>
            <person name="Gao X."/>
            <person name="Rosa B.A."/>
            <person name="Abubucker S."/>
            <person name="Hallsworth-Pepin K."/>
            <person name="Martin J."/>
            <person name="Tyagi R."/>
            <person name="Heizer E."/>
            <person name="Zhang X."/>
            <person name="Bhonagiri-Palsikar V."/>
            <person name="Minx P."/>
            <person name="Warren W.C."/>
            <person name="Wang Q."/>
            <person name="Zhan B."/>
            <person name="Hotez P.J."/>
            <person name="Sternberg P.W."/>
            <person name="Dougall A."/>
            <person name="Gaze S.T."/>
            <person name="Mulvenna J."/>
            <person name="Sotillo J."/>
            <person name="Ranganathan S."/>
            <person name="Rabelo E.M."/>
            <person name="Wilson R.K."/>
            <person name="Felgner P.L."/>
            <person name="Bethony J."/>
            <person name="Hawdon J.M."/>
            <person name="Gasser R.B."/>
            <person name="Loukas A."/>
            <person name="Mitreva M."/>
        </authorList>
    </citation>
    <scope>NUCLEOTIDE SEQUENCE [LARGE SCALE GENOMIC DNA]</scope>
</reference>
<evidence type="ECO:0008006" key="3">
    <source>
        <dbReference type="Google" id="ProtNLM"/>
    </source>
</evidence>
<organism evidence="1 2">
    <name type="scientific">Necator americanus</name>
    <name type="common">Human hookworm</name>
    <dbReference type="NCBI Taxonomy" id="51031"/>
    <lineage>
        <taxon>Eukaryota</taxon>
        <taxon>Metazoa</taxon>
        <taxon>Ecdysozoa</taxon>
        <taxon>Nematoda</taxon>
        <taxon>Chromadorea</taxon>
        <taxon>Rhabditida</taxon>
        <taxon>Rhabditina</taxon>
        <taxon>Rhabditomorpha</taxon>
        <taxon>Strongyloidea</taxon>
        <taxon>Ancylostomatidae</taxon>
        <taxon>Bunostominae</taxon>
        <taxon>Necator</taxon>
    </lineage>
</organism>
<dbReference type="OrthoDB" id="6250301at2759"/>